<evidence type="ECO:0000256" key="1">
    <source>
        <dbReference type="SAM" id="MobiDB-lite"/>
    </source>
</evidence>
<gene>
    <name evidence="2" type="ORF">CFP56_025137</name>
</gene>
<evidence type="ECO:0000313" key="3">
    <source>
        <dbReference type="Proteomes" id="UP000237347"/>
    </source>
</evidence>
<sequence>MISSKYATKSEARTATTIMIQSSSLRFSLSETDCKIGIVVDLSNTSAFLHHPMGHQKLSLPQRHRDPAPHISYERPLRRRLGSH</sequence>
<name>A0AAW0K3M1_QUESU</name>
<feature type="compositionally biased region" description="Basic and acidic residues" evidence="1">
    <location>
        <begin position="63"/>
        <end position="76"/>
    </location>
</feature>
<reference evidence="2 3" key="1">
    <citation type="journal article" date="2018" name="Sci. Data">
        <title>The draft genome sequence of cork oak.</title>
        <authorList>
            <person name="Ramos A.M."/>
            <person name="Usie A."/>
            <person name="Barbosa P."/>
            <person name="Barros P.M."/>
            <person name="Capote T."/>
            <person name="Chaves I."/>
            <person name="Simoes F."/>
            <person name="Abreu I."/>
            <person name="Carrasquinho I."/>
            <person name="Faro C."/>
            <person name="Guimaraes J.B."/>
            <person name="Mendonca D."/>
            <person name="Nobrega F."/>
            <person name="Rodrigues L."/>
            <person name="Saibo N.J.M."/>
            <person name="Varela M.C."/>
            <person name="Egas C."/>
            <person name="Matos J."/>
            <person name="Miguel C.M."/>
            <person name="Oliveira M.M."/>
            <person name="Ricardo C.P."/>
            <person name="Goncalves S."/>
        </authorList>
    </citation>
    <scope>NUCLEOTIDE SEQUENCE [LARGE SCALE GENOMIC DNA]</scope>
    <source>
        <strain evidence="3">cv. HL8</strain>
    </source>
</reference>
<comment type="caution">
    <text evidence="2">The sequence shown here is derived from an EMBL/GenBank/DDBJ whole genome shotgun (WGS) entry which is preliminary data.</text>
</comment>
<dbReference type="Proteomes" id="UP000237347">
    <property type="component" value="Unassembled WGS sequence"/>
</dbReference>
<proteinExistence type="predicted"/>
<evidence type="ECO:0000313" key="2">
    <source>
        <dbReference type="EMBL" id="KAK7833884.1"/>
    </source>
</evidence>
<accession>A0AAW0K3M1</accession>
<organism evidence="2 3">
    <name type="scientific">Quercus suber</name>
    <name type="common">Cork oak</name>
    <dbReference type="NCBI Taxonomy" id="58331"/>
    <lineage>
        <taxon>Eukaryota</taxon>
        <taxon>Viridiplantae</taxon>
        <taxon>Streptophyta</taxon>
        <taxon>Embryophyta</taxon>
        <taxon>Tracheophyta</taxon>
        <taxon>Spermatophyta</taxon>
        <taxon>Magnoliopsida</taxon>
        <taxon>eudicotyledons</taxon>
        <taxon>Gunneridae</taxon>
        <taxon>Pentapetalae</taxon>
        <taxon>rosids</taxon>
        <taxon>fabids</taxon>
        <taxon>Fagales</taxon>
        <taxon>Fagaceae</taxon>
        <taxon>Quercus</taxon>
    </lineage>
</organism>
<dbReference type="AlphaFoldDB" id="A0AAW0K3M1"/>
<dbReference type="EMBL" id="PKMF04000396">
    <property type="protein sequence ID" value="KAK7833884.1"/>
    <property type="molecule type" value="Genomic_DNA"/>
</dbReference>
<feature type="region of interest" description="Disordered" evidence="1">
    <location>
        <begin position="56"/>
        <end position="84"/>
    </location>
</feature>
<keyword evidence="3" id="KW-1185">Reference proteome</keyword>
<protein>
    <submittedName>
        <fullName evidence="2">Uncharacterized protein</fullName>
    </submittedName>
</protein>